<sequence>MRLVNFLADGPIPAAPLSPNCMADSTGLHTAQSRSKGLSARRWDHQPICPLRRRPVMRPVRQETTSDCPMELRLESRQFEEPEAEAVRGQETRENAQILTGFLDLS</sequence>
<dbReference type="EMBL" id="CAAALY010247548">
    <property type="protein sequence ID" value="VEL34386.1"/>
    <property type="molecule type" value="Genomic_DNA"/>
</dbReference>
<reference evidence="1" key="1">
    <citation type="submission" date="2018-11" db="EMBL/GenBank/DDBJ databases">
        <authorList>
            <consortium name="Pathogen Informatics"/>
        </authorList>
    </citation>
    <scope>NUCLEOTIDE SEQUENCE</scope>
</reference>
<evidence type="ECO:0000313" key="1">
    <source>
        <dbReference type="EMBL" id="VEL34386.1"/>
    </source>
</evidence>
<protein>
    <submittedName>
        <fullName evidence="1">Uncharacterized protein</fullName>
    </submittedName>
</protein>
<gene>
    <name evidence="1" type="ORF">PXEA_LOCUS27826</name>
</gene>
<accession>A0A448XDR1</accession>
<keyword evidence="2" id="KW-1185">Reference proteome</keyword>
<dbReference type="Proteomes" id="UP000784294">
    <property type="component" value="Unassembled WGS sequence"/>
</dbReference>
<evidence type="ECO:0000313" key="2">
    <source>
        <dbReference type="Proteomes" id="UP000784294"/>
    </source>
</evidence>
<proteinExistence type="predicted"/>
<comment type="caution">
    <text evidence="1">The sequence shown here is derived from an EMBL/GenBank/DDBJ whole genome shotgun (WGS) entry which is preliminary data.</text>
</comment>
<name>A0A448XDR1_9PLAT</name>
<dbReference type="AlphaFoldDB" id="A0A448XDR1"/>
<organism evidence="1 2">
    <name type="scientific">Protopolystoma xenopodis</name>
    <dbReference type="NCBI Taxonomy" id="117903"/>
    <lineage>
        <taxon>Eukaryota</taxon>
        <taxon>Metazoa</taxon>
        <taxon>Spiralia</taxon>
        <taxon>Lophotrochozoa</taxon>
        <taxon>Platyhelminthes</taxon>
        <taxon>Monogenea</taxon>
        <taxon>Polyopisthocotylea</taxon>
        <taxon>Polystomatidea</taxon>
        <taxon>Polystomatidae</taxon>
        <taxon>Protopolystoma</taxon>
    </lineage>
</organism>